<feature type="compositionally biased region" description="Polar residues" evidence="1">
    <location>
        <begin position="155"/>
        <end position="165"/>
    </location>
</feature>
<protein>
    <submittedName>
        <fullName evidence="3">Rhoa gtpase effector dia/diaphanous</fullName>
    </submittedName>
</protein>
<keyword evidence="2" id="KW-1185">Reference proteome</keyword>
<feature type="compositionally biased region" description="Low complexity" evidence="1">
    <location>
        <begin position="179"/>
        <end position="201"/>
    </location>
</feature>
<sequence>CRNEEALRSLEELDAVLRSHECLLTAPASSLFDARNSGRPSRNVHQRCQQFSRNLHFHLWYPRRACPSRRRQQAQTQHSCDGLRRTRLSGKSERRSVVRPAATAASVAAASTLEFEDATRDEEDIDSDIETAVPSCLAEILNLFNKQNVLSQSEEAFKSPSSLRTANPAGRWPAGPQQGGQQQQQRFILQQHSSQQLSPASPAVPPQAPQKLEYRPAASASSDTSPPPTPPQQKQQQQQQQYLWYTEKELVAEEDEDQTY</sequence>
<feature type="region of interest" description="Disordered" evidence="1">
    <location>
        <begin position="155"/>
        <end position="260"/>
    </location>
</feature>
<dbReference type="AlphaFoldDB" id="A0A1I8JPM6"/>
<evidence type="ECO:0000313" key="3">
    <source>
        <dbReference type="WBParaSite" id="snap_masked-unitig_28999-processed-gene-0.1-mRNA-1"/>
    </source>
</evidence>
<organism evidence="2 3">
    <name type="scientific">Macrostomum lignano</name>
    <dbReference type="NCBI Taxonomy" id="282301"/>
    <lineage>
        <taxon>Eukaryota</taxon>
        <taxon>Metazoa</taxon>
        <taxon>Spiralia</taxon>
        <taxon>Lophotrochozoa</taxon>
        <taxon>Platyhelminthes</taxon>
        <taxon>Rhabditophora</taxon>
        <taxon>Macrostomorpha</taxon>
        <taxon>Macrostomida</taxon>
        <taxon>Macrostomidae</taxon>
        <taxon>Macrostomum</taxon>
    </lineage>
</organism>
<reference evidence="3" key="1">
    <citation type="submission" date="2016-11" db="UniProtKB">
        <authorList>
            <consortium name="WormBaseParasite"/>
        </authorList>
    </citation>
    <scope>IDENTIFICATION</scope>
</reference>
<proteinExistence type="predicted"/>
<accession>A0A1I8JPM6</accession>
<evidence type="ECO:0000256" key="1">
    <source>
        <dbReference type="SAM" id="MobiDB-lite"/>
    </source>
</evidence>
<feature type="region of interest" description="Disordered" evidence="1">
    <location>
        <begin position="68"/>
        <end position="103"/>
    </location>
</feature>
<feature type="compositionally biased region" description="Low complexity" evidence="1">
    <location>
        <begin position="232"/>
        <end position="241"/>
    </location>
</feature>
<dbReference type="WBParaSite" id="snap_masked-unitig_28999-processed-gene-0.1-mRNA-1">
    <property type="protein sequence ID" value="snap_masked-unitig_28999-processed-gene-0.1-mRNA-1"/>
    <property type="gene ID" value="snap_masked-unitig_28999-processed-gene-0.1"/>
</dbReference>
<evidence type="ECO:0000313" key="2">
    <source>
        <dbReference type="Proteomes" id="UP000095280"/>
    </source>
</evidence>
<name>A0A1I8JPM6_9PLAT</name>
<dbReference type="Proteomes" id="UP000095280">
    <property type="component" value="Unplaced"/>
</dbReference>